<dbReference type="Proteomes" id="UP000492821">
    <property type="component" value="Unassembled WGS sequence"/>
</dbReference>
<feature type="compositionally biased region" description="Basic and acidic residues" evidence="1">
    <location>
        <begin position="41"/>
        <end position="62"/>
    </location>
</feature>
<evidence type="ECO:0000313" key="2">
    <source>
        <dbReference type="Proteomes" id="UP000492821"/>
    </source>
</evidence>
<evidence type="ECO:0000313" key="3">
    <source>
        <dbReference type="WBParaSite" id="Pan_g20600.t1"/>
    </source>
</evidence>
<reference evidence="2" key="1">
    <citation type="journal article" date="2013" name="Genetics">
        <title>The draft genome and transcriptome of Panagrellus redivivus are shaped by the harsh demands of a free-living lifestyle.</title>
        <authorList>
            <person name="Srinivasan J."/>
            <person name="Dillman A.R."/>
            <person name="Macchietto M.G."/>
            <person name="Heikkinen L."/>
            <person name="Lakso M."/>
            <person name="Fracchia K.M."/>
            <person name="Antoshechkin I."/>
            <person name="Mortazavi A."/>
            <person name="Wong G."/>
            <person name="Sternberg P.W."/>
        </authorList>
    </citation>
    <scope>NUCLEOTIDE SEQUENCE [LARGE SCALE GENOMIC DNA]</scope>
    <source>
        <strain evidence="2">MT8872</strain>
    </source>
</reference>
<reference evidence="3" key="2">
    <citation type="submission" date="2020-10" db="UniProtKB">
        <authorList>
            <consortium name="WormBaseParasite"/>
        </authorList>
    </citation>
    <scope>IDENTIFICATION</scope>
</reference>
<evidence type="ECO:0000256" key="1">
    <source>
        <dbReference type="SAM" id="MobiDB-lite"/>
    </source>
</evidence>
<organism evidence="2 3">
    <name type="scientific">Panagrellus redivivus</name>
    <name type="common">Microworm</name>
    <dbReference type="NCBI Taxonomy" id="6233"/>
    <lineage>
        <taxon>Eukaryota</taxon>
        <taxon>Metazoa</taxon>
        <taxon>Ecdysozoa</taxon>
        <taxon>Nematoda</taxon>
        <taxon>Chromadorea</taxon>
        <taxon>Rhabditida</taxon>
        <taxon>Tylenchina</taxon>
        <taxon>Panagrolaimomorpha</taxon>
        <taxon>Panagrolaimoidea</taxon>
        <taxon>Panagrolaimidae</taxon>
        <taxon>Panagrellus</taxon>
    </lineage>
</organism>
<dbReference type="AlphaFoldDB" id="A0A7E4VGK6"/>
<name>A0A7E4VGK6_PANRE</name>
<keyword evidence="2" id="KW-1185">Reference proteome</keyword>
<feature type="region of interest" description="Disordered" evidence="1">
    <location>
        <begin position="26"/>
        <end position="62"/>
    </location>
</feature>
<sequence>MPTDYLKAYPFLGLSTITTIHYASHAATPDTKGSCPPKVSTTERKKLKSVDDSSESADHDSCLRQSNRRLTAIHHVAPRDDGRRRQDFFSSQPTPVDAITDFQFKSLTLTLTTLSETTKTTTDSRFSFINCF</sequence>
<protein>
    <submittedName>
        <fullName evidence="3">Uncharacterized protein</fullName>
    </submittedName>
</protein>
<dbReference type="WBParaSite" id="Pan_g20600.t1">
    <property type="protein sequence ID" value="Pan_g20600.t1"/>
    <property type="gene ID" value="Pan_g20600"/>
</dbReference>
<proteinExistence type="predicted"/>
<accession>A0A7E4VGK6</accession>